<dbReference type="GO" id="GO:0036374">
    <property type="term" value="F:glutathione hydrolase activity"/>
    <property type="evidence" value="ECO:0007669"/>
    <property type="project" value="UniProtKB-EC"/>
</dbReference>
<keyword evidence="3 5" id="KW-0378">Hydrolase</keyword>
<evidence type="ECO:0000313" key="6">
    <source>
        <dbReference type="Proteomes" id="UP001549077"/>
    </source>
</evidence>
<dbReference type="EMBL" id="JBEPMY010000074">
    <property type="protein sequence ID" value="MET3759450.1"/>
    <property type="molecule type" value="Genomic_DNA"/>
</dbReference>
<dbReference type="InterPro" id="IPR043137">
    <property type="entry name" value="GGT_ssub_C"/>
</dbReference>
<protein>
    <submittedName>
        <fullName evidence="5">Gamma-glutamyltranspeptidase/glutathione hydrolase</fullName>
        <ecNumber evidence="5">2.3.2.2</ecNumber>
        <ecNumber evidence="5">3.4.19.13</ecNumber>
    </submittedName>
</protein>
<dbReference type="Pfam" id="PF01019">
    <property type="entry name" value="G_glu_transpept"/>
    <property type="match status" value="2"/>
</dbReference>
<sequence length="471" mass="51486">MYLAALACAWVADPANCSPFGRMQGIFSVAGEIGCLSAPTALRRVSKSALPVPVPGNIAAWFFFKQNRRLRLPSRALLAPAIVLAQEGFAPSEGLKVALESEGAGLSESLKAIYLDGNDAPREHIRNPELADLLQVLAESEIEDDFWRSLRAREPGPWRPEETLNNSVRQPAPRILDLDGQSQRLLTTGALETWGTWTLLGAAVTVELRRRGVLSEFSRAIEAYVLSTILLLDRIPFAVGTLEPKVAHPSVEVDISLEATAIADRVIRLLNAPVDALWNELQSTYFPGPDSWTDDANTNHFSIASGEDFLSFTTSIGPWFGSKLSWWGAGLGYSYAMKSNSLFAGQTHDVTEMSPLILEMSGRSTLAIGSAGSERILGSLTYLLFLKLGLGFKEDMADLLAKPRVFPKDGKLRMHVDFWPDARLHLETRGFSVAPTDYEPNIHMGMVNIVERLDSNRYKSGADPSSSGSAL</sequence>
<keyword evidence="2 5" id="KW-0808">Transferase</keyword>
<dbReference type="SUPFAM" id="SSF56235">
    <property type="entry name" value="N-terminal nucleophile aminohydrolases (Ntn hydrolases)"/>
    <property type="match status" value="1"/>
</dbReference>
<dbReference type="PANTHER" id="PTHR43199:SF1">
    <property type="entry name" value="GLUTATHIONE HYDROLASE PROENZYME"/>
    <property type="match status" value="1"/>
</dbReference>
<dbReference type="GeneID" id="91152539"/>
<name>A0ABV2MSK1_9HYPH</name>
<dbReference type="GO" id="GO:0103068">
    <property type="term" value="F:leukotriene C4 gamma-glutamyl transferase activity"/>
    <property type="evidence" value="ECO:0007669"/>
    <property type="project" value="UniProtKB-EC"/>
</dbReference>
<dbReference type="InterPro" id="IPR029055">
    <property type="entry name" value="Ntn_hydrolases_N"/>
</dbReference>
<reference evidence="5 6" key="1">
    <citation type="submission" date="2024-06" db="EMBL/GenBank/DDBJ databases">
        <title>Genomic Encyclopedia of Type Strains, Phase IV (KMG-IV): sequencing the most valuable type-strain genomes for metagenomic binning, comparative biology and taxonomic classification.</title>
        <authorList>
            <person name="Goeker M."/>
        </authorList>
    </citation>
    <scope>NUCLEOTIDE SEQUENCE [LARGE SCALE GENOMIC DNA]</scope>
    <source>
        <strain evidence="5 6">DSM 29288</strain>
    </source>
</reference>
<dbReference type="PANTHER" id="PTHR43199">
    <property type="entry name" value="GLUTATHIONE HYDROLASE"/>
    <property type="match status" value="1"/>
</dbReference>
<dbReference type="Proteomes" id="UP001549077">
    <property type="component" value="Unassembled WGS sequence"/>
</dbReference>
<proteinExistence type="inferred from homology"/>
<evidence type="ECO:0000256" key="4">
    <source>
        <dbReference type="ARBA" id="ARBA00023145"/>
    </source>
</evidence>
<comment type="similarity">
    <text evidence="1">Belongs to the gamma-glutamyltransferase family.</text>
</comment>
<evidence type="ECO:0000256" key="1">
    <source>
        <dbReference type="ARBA" id="ARBA00009381"/>
    </source>
</evidence>
<evidence type="ECO:0000313" key="5">
    <source>
        <dbReference type="EMBL" id="MET3759450.1"/>
    </source>
</evidence>
<keyword evidence="4" id="KW-0865">Zymogen</keyword>
<dbReference type="Gene3D" id="3.60.20.40">
    <property type="match status" value="1"/>
</dbReference>
<keyword evidence="6" id="KW-1185">Reference proteome</keyword>
<dbReference type="EC" id="3.4.19.13" evidence="5"/>
<gene>
    <name evidence="5" type="ORF">ABID08_006841</name>
</gene>
<dbReference type="InterPro" id="IPR051792">
    <property type="entry name" value="GGT_bact"/>
</dbReference>
<accession>A0ABV2MSK1</accession>
<evidence type="ECO:0000256" key="2">
    <source>
        <dbReference type="ARBA" id="ARBA00022679"/>
    </source>
</evidence>
<dbReference type="EC" id="2.3.2.2" evidence="5"/>
<dbReference type="PRINTS" id="PR01210">
    <property type="entry name" value="GGTRANSPTASE"/>
</dbReference>
<evidence type="ECO:0000256" key="3">
    <source>
        <dbReference type="ARBA" id="ARBA00022801"/>
    </source>
</evidence>
<dbReference type="RefSeq" id="WP_246763175.1">
    <property type="nucleotide sequence ID" value="NZ_CP071609.1"/>
</dbReference>
<comment type="caution">
    <text evidence="5">The sequence shown here is derived from an EMBL/GenBank/DDBJ whole genome shotgun (WGS) entry which is preliminary data.</text>
</comment>
<keyword evidence="5" id="KW-0012">Acyltransferase</keyword>
<organism evidence="5 6">
    <name type="scientific">Rhizobium binae</name>
    <dbReference type="NCBI Taxonomy" id="1138190"/>
    <lineage>
        <taxon>Bacteria</taxon>
        <taxon>Pseudomonadati</taxon>
        <taxon>Pseudomonadota</taxon>
        <taxon>Alphaproteobacteria</taxon>
        <taxon>Hyphomicrobiales</taxon>
        <taxon>Rhizobiaceae</taxon>
        <taxon>Rhizobium/Agrobacterium group</taxon>
        <taxon>Rhizobium</taxon>
    </lineage>
</organism>